<evidence type="ECO:0000256" key="4">
    <source>
        <dbReference type="ARBA" id="ARBA00023015"/>
    </source>
</evidence>
<dbReference type="PROSITE" id="PS50114">
    <property type="entry name" value="GATA_ZN_FINGER_2"/>
    <property type="match status" value="1"/>
</dbReference>
<feature type="region of interest" description="Disordered" evidence="7">
    <location>
        <begin position="562"/>
        <end position="601"/>
    </location>
</feature>
<evidence type="ECO:0000313" key="9">
    <source>
        <dbReference type="EMBL" id="GBE88026.1"/>
    </source>
</evidence>
<evidence type="ECO:0000259" key="8">
    <source>
        <dbReference type="PROSITE" id="PS50114"/>
    </source>
</evidence>
<gene>
    <name evidence="9" type="ORF">SCP_1202540</name>
</gene>
<dbReference type="PANTHER" id="PTHR47172">
    <property type="entry name" value="OS01G0976800 PROTEIN"/>
    <property type="match status" value="1"/>
</dbReference>
<name>A0A401H0R7_9APHY</name>
<dbReference type="InterPro" id="IPR000679">
    <property type="entry name" value="Znf_GATA"/>
</dbReference>
<reference evidence="9 10" key="1">
    <citation type="journal article" date="2018" name="Sci. Rep.">
        <title>Genome sequence of the cauliflower mushroom Sparassis crispa (Hanabiratake) and its association with beneficial usage.</title>
        <authorList>
            <person name="Kiyama R."/>
            <person name="Furutani Y."/>
            <person name="Kawaguchi K."/>
            <person name="Nakanishi T."/>
        </authorList>
    </citation>
    <scope>NUCLEOTIDE SEQUENCE [LARGE SCALE GENOMIC DNA]</scope>
</reference>
<keyword evidence="2 6" id="KW-0863">Zinc-finger</keyword>
<feature type="region of interest" description="Disordered" evidence="7">
    <location>
        <begin position="615"/>
        <end position="777"/>
    </location>
</feature>
<feature type="compositionally biased region" description="Low complexity" evidence="7">
    <location>
        <begin position="440"/>
        <end position="453"/>
    </location>
</feature>
<organism evidence="9 10">
    <name type="scientific">Sparassis crispa</name>
    <dbReference type="NCBI Taxonomy" id="139825"/>
    <lineage>
        <taxon>Eukaryota</taxon>
        <taxon>Fungi</taxon>
        <taxon>Dikarya</taxon>
        <taxon>Basidiomycota</taxon>
        <taxon>Agaricomycotina</taxon>
        <taxon>Agaricomycetes</taxon>
        <taxon>Polyporales</taxon>
        <taxon>Sparassidaceae</taxon>
        <taxon>Sparassis</taxon>
    </lineage>
</organism>
<keyword evidence="1" id="KW-0479">Metal-binding</keyword>
<sequence length="777" mass="84298">MSFLAPSQRGYDSLTHSDLGQLSSMHTHSSRIPMHTFSSYDNLTLHDVPSTSSSSGPPSSHVSDRSAVASPRTGQTRCYWTLLTPDLTFLYLDPVFSSHLQEQADLLVGKSLLAFVHPDEQASAKLDLGSVLESRTLHGSVTRVRYSRLSRVRRQLGYHGPLQEWADADKIAVDADYMAVDIVINWASDGLVLCFMHAVVDLTPRDSDEHNKTGWSNWCGTPSMSTEQVQLLYQRLLAAVPQPPNVSRVFQILLNQPDRALYMSWPPDQNQGGPTAKDFARLAQDVQISNAISSGTDAKTNCTRRYKALQVMQCGMDGNREVESIFILHGALIFACHKVNAVLRSGPSGGVQSNYSSQSYTSPSVPYYDPPTHSYSLPPVPAPPSYNGYYGSQPRVPQTQYSGSWSPSSEPQNGQYNQWPPQGGMSPATTVSSLRSSSYPTPQQHQWSSQPPSYMDSNSVPPSFNQPLTSSNLRYSADSANNHHEGPSPSPANDHVPPSRTPRRGSGNSREQYGNGGRSSGNPPVGISKCSSCDATQSPEWRKGPTGKKDLCNACGLRYARSRAKKESGGVSSQGRRRKDRAFSTMSDKPSASPSTSPIDVPFASVRRANLYDDSSFSSTASPSGSEICSQHHGSFNGMTPSPSPPSASMSYGGYSHHHSAPSSQNSQADHRSHMGTHNTFYSVPPPLPNGAVHHMAGSSHSGPPIPRLEPLMSFPSRFSPMLSPSSPGSGSPLSAGLSAASFEREKHDKDHERTLLPPTPVSADVRHSDKQGFMMR</sequence>
<evidence type="ECO:0000256" key="1">
    <source>
        <dbReference type="ARBA" id="ARBA00022723"/>
    </source>
</evidence>
<comment type="caution">
    <text evidence="9">The sequence shown here is derived from an EMBL/GenBank/DDBJ whole genome shotgun (WGS) entry which is preliminary data.</text>
</comment>
<keyword evidence="4" id="KW-0805">Transcription regulation</keyword>
<evidence type="ECO:0000256" key="7">
    <source>
        <dbReference type="SAM" id="MobiDB-lite"/>
    </source>
</evidence>
<feature type="compositionally biased region" description="Polar residues" evidence="7">
    <location>
        <begin position="455"/>
        <end position="480"/>
    </location>
</feature>
<dbReference type="STRING" id="139825.A0A401H0R7"/>
<evidence type="ECO:0000256" key="3">
    <source>
        <dbReference type="ARBA" id="ARBA00022833"/>
    </source>
</evidence>
<feature type="compositionally biased region" description="Polar residues" evidence="7">
    <location>
        <begin position="627"/>
        <end position="640"/>
    </location>
</feature>
<feature type="compositionally biased region" description="Basic and acidic residues" evidence="7">
    <location>
        <begin position="743"/>
        <end position="755"/>
    </location>
</feature>
<dbReference type="SUPFAM" id="SSF57716">
    <property type="entry name" value="Glucocorticoid receptor-like (DNA-binding domain)"/>
    <property type="match status" value="1"/>
</dbReference>
<dbReference type="Pfam" id="PF00320">
    <property type="entry name" value="GATA"/>
    <property type="match status" value="1"/>
</dbReference>
<dbReference type="PROSITE" id="PS00344">
    <property type="entry name" value="GATA_ZN_FINGER_1"/>
    <property type="match status" value="1"/>
</dbReference>
<feature type="compositionally biased region" description="Polar residues" evidence="7">
    <location>
        <begin position="427"/>
        <end position="439"/>
    </location>
</feature>
<protein>
    <recommendedName>
        <fullName evidence="8">GATA-type domain-containing protein</fullName>
    </recommendedName>
</protein>
<feature type="compositionally biased region" description="Polar residues" evidence="7">
    <location>
        <begin position="395"/>
        <end position="420"/>
    </location>
</feature>
<keyword evidence="5" id="KW-0804">Transcription</keyword>
<dbReference type="PANTHER" id="PTHR47172:SF24">
    <property type="entry name" value="GATA ZINC FINGER DOMAIN-CONTAINING PROTEIN 14-RELATED"/>
    <property type="match status" value="1"/>
</dbReference>
<dbReference type="AlphaFoldDB" id="A0A401H0R7"/>
<evidence type="ECO:0000256" key="6">
    <source>
        <dbReference type="PROSITE-ProRule" id="PRU00094"/>
    </source>
</evidence>
<dbReference type="Gene3D" id="3.30.50.10">
    <property type="entry name" value="Erythroid Transcription Factor GATA-1, subunit A"/>
    <property type="match status" value="1"/>
</dbReference>
<dbReference type="GO" id="GO:0006355">
    <property type="term" value="P:regulation of DNA-templated transcription"/>
    <property type="evidence" value="ECO:0007669"/>
    <property type="project" value="InterPro"/>
</dbReference>
<evidence type="ECO:0000256" key="2">
    <source>
        <dbReference type="ARBA" id="ARBA00022771"/>
    </source>
</evidence>
<dbReference type="InterPro" id="IPR013088">
    <property type="entry name" value="Znf_NHR/GATA"/>
</dbReference>
<evidence type="ECO:0000313" key="10">
    <source>
        <dbReference type="Proteomes" id="UP000287166"/>
    </source>
</evidence>
<evidence type="ECO:0000256" key="5">
    <source>
        <dbReference type="ARBA" id="ARBA00023163"/>
    </source>
</evidence>
<accession>A0A401H0R7</accession>
<dbReference type="SMART" id="SM00401">
    <property type="entry name" value="ZnF_GATA"/>
    <property type="match status" value="1"/>
</dbReference>
<keyword evidence="3" id="KW-0862">Zinc</keyword>
<proteinExistence type="predicted"/>
<dbReference type="EMBL" id="BFAD01000012">
    <property type="protein sequence ID" value="GBE88026.1"/>
    <property type="molecule type" value="Genomic_DNA"/>
</dbReference>
<dbReference type="GeneID" id="38784943"/>
<dbReference type="InParanoid" id="A0A401H0R7"/>
<feature type="compositionally biased region" description="Low complexity" evidence="7">
    <location>
        <begin position="723"/>
        <end position="742"/>
    </location>
</feature>
<dbReference type="InterPro" id="IPR035965">
    <property type="entry name" value="PAS-like_dom_sf"/>
</dbReference>
<keyword evidence="10" id="KW-1185">Reference proteome</keyword>
<feature type="region of interest" description="Disordered" evidence="7">
    <location>
        <begin position="48"/>
        <end position="69"/>
    </location>
</feature>
<feature type="domain" description="GATA-type" evidence="8">
    <location>
        <begin position="529"/>
        <end position="559"/>
    </location>
</feature>
<feature type="region of interest" description="Disordered" evidence="7">
    <location>
        <begin position="386"/>
        <end position="547"/>
    </location>
</feature>
<feature type="compositionally biased region" description="Polar residues" evidence="7">
    <location>
        <begin position="529"/>
        <end position="539"/>
    </location>
</feature>
<dbReference type="SUPFAM" id="SSF55785">
    <property type="entry name" value="PYP-like sensor domain (PAS domain)"/>
    <property type="match status" value="1"/>
</dbReference>
<feature type="compositionally biased region" description="Low complexity" evidence="7">
    <location>
        <begin position="615"/>
        <end position="626"/>
    </location>
</feature>
<dbReference type="Proteomes" id="UP000287166">
    <property type="component" value="Unassembled WGS sequence"/>
</dbReference>
<dbReference type="GO" id="GO:0008270">
    <property type="term" value="F:zinc ion binding"/>
    <property type="evidence" value="ECO:0007669"/>
    <property type="project" value="UniProtKB-KW"/>
</dbReference>
<dbReference type="CDD" id="cd00202">
    <property type="entry name" value="ZnF_GATA"/>
    <property type="match status" value="1"/>
</dbReference>
<dbReference type="RefSeq" id="XP_027618939.1">
    <property type="nucleotide sequence ID" value="XM_027763138.1"/>
</dbReference>
<feature type="compositionally biased region" description="Polar residues" evidence="7">
    <location>
        <begin position="584"/>
        <end position="598"/>
    </location>
</feature>
<dbReference type="OrthoDB" id="2162994at2759"/>
<feature type="compositionally biased region" description="Low complexity" evidence="7">
    <location>
        <begin position="49"/>
        <end position="61"/>
    </location>
</feature>
<dbReference type="GO" id="GO:0043565">
    <property type="term" value="F:sequence-specific DNA binding"/>
    <property type="evidence" value="ECO:0007669"/>
    <property type="project" value="InterPro"/>
</dbReference>